<evidence type="ECO:0000256" key="5">
    <source>
        <dbReference type="ARBA" id="ARBA00022832"/>
    </source>
</evidence>
<dbReference type="Pfam" id="PF08545">
    <property type="entry name" value="ACP_syn_III"/>
    <property type="match status" value="1"/>
</dbReference>
<dbReference type="CDD" id="cd00830">
    <property type="entry name" value="KAS_III"/>
    <property type="match status" value="1"/>
</dbReference>
<evidence type="ECO:0000256" key="8">
    <source>
        <dbReference type="ARBA" id="ARBA00023315"/>
    </source>
</evidence>
<protein>
    <recommendedName>
        <fullName evidence="9">Beta-ketoacyl-[acyl-carrier-protein] synthase III</fullName>
        <shortName evidence="9">Beta-ketoacyl-ACP synthase III</shortName>
        <shortName evidence="9">KAS III</shortName>
        <ecNumber evidence="9">2.3.1.180</ecNumber>
    </recommendedName>
    <alternativeName>
        <fullName evidence="9">3-oxoacyl-[acyl-carrier-protein] synthase 3</fullName>
    </alternativeName>
    <alternativeName>
        <fullName evidence="9">3-oxoacyl-[acyl-carrier-protein] synthase III</fullName>
    </alternativeName>
</protein>
<comment type="pathway">
    <text evidence="9">Lipid metabolism; fatty acid biosynthesis.</text>
</comment>
<evidence type="ECO:0000259" key="10">
    <source>
        <dbReference type="Pfam" id="PF08541"/>
    </source>
</evidence>
<dbReference type="InterPro" id="IPR004655">
    <property type="entry name" value="FabH"/>
</dbReference>
<sequence>MHEGHHAVLAGLGAWLPPRVVDNDDLARHLDTSDEWIRTRTGIRERRIADPDTSTVDMAVAAGRNALRSADSELVDAVVLATATPDQLCPASAPQVASALGLSGVAAFDVNAVCSGFIYALATAAGLISGGMAGRVLVVGADAFSRYCRPDDRTTVPIFGDGAGAVVLRAGTAGEPGALGPFDLHSEGEHADLLIVPAGGAKQRRSDDPDDHYLTMQGTAVFRHACARMAESARAVLDRSGLAVADVDRFVGHQANIRILQATAKQLGMAGDRVVANIERVGNTSAASIPLALADACHDGHLEPGHRVLLTAFGAGLTWGSTLLTWPDVKPGGDA</sequence>
<organism evidence="12 13">
    <name type="scientific">Amycolatopsis viridis</name>
    <dbReference type="NCBI Taxonomy" id="185678"/>
    <lineage>
        <taxon>Bacteria</taxon>
        <taxon>Bacillati</taxon>
        <taxon>Actinomycetota</taxon>
        <taxon>Actinomycetes</taxon>
        <taxon>Pseudonocardiales</taxon>
        <taxon>Pseudonocardiaceae</taxon>
        <taxon>Amycolatopsis</taxon>
    </lineage>
</organism>
<comment type="subunit">
    <text evidence="9">Homodimer.</text>
</comment>
<feature type="domain" description="Beta-ketoacyl-[acyl-carrier-protein] synthase III C-terminal" evidence="10">
    <location>
        <begin position="237"/>
        <end position="326"/>
    </location>
</feature>
<comment type="similarity">
    <text evidence="1 9">Belongs to the thiolase-like superfamily. FabH family.</text>
</comment>
<dbReference type="EC" id="2.3.1.180" evidence="9"/>
<evidence type="ECO:0000256" key="6">
    <source>
        <dbReference type="ARBA" id="ARBA00023098"/>
    </source>
</evidence>
<keyword evidence="4 9" id="KW-0808">Transferase</keyword>
<feature type="domain" description="Beta-ketoacyl-[acyl-carrier-protein] synthase III N-terminal" evidence="11">
    <location>
        <begin position="108"/>
        <end position="188"/>
    </location>
</feature>
<comment type="caution">
    <text evidence="12">The sequence shown here is derived from an EMBL/GenBank/DDBJ whole genome shotgun (WGS) entry which is preliminary data.</text>
</comment>
<evidence type="ECO:0000313" key="12">
    <source>
        <dbReference type="EMBL" id="NIH83033.1"/>
    </source>
</evidence>
<dbReference type="NCBIfam" id="NF006829">
    <property type="entry name" value="PRK09352.1"/>
    <property type="match status" value="1"/>
</dbReference>
<evidence type="ECO:0000256" key="3">
    <source>
        <dbReference type="ARBA" id="ARBA00022516"/>
    </source>
</evidence>
<keyword evidence="13" id="KW-1185">Reference proteome</keyword>
<dbReference type="RefSeq" id="WP_167120795.1">
    <property type="nucleotide sequence ID" value="NZ_JAANOU010000001.1"/>
</dbReference>
<dbReference type="SUPFAM" id="SSF53901">
    <property type="entry name" value="Thiolase-like"/>
    <property type="match status" value="1"/>
</dbReference>
<dbReference type="HAMAP" id="MF_01815">
    <property type="entry name" value="FabH"/>
    <property type="match status" value="1"/>
</dbReference>
<keyword evidence="8 9" id="KW-0012">Acyltransferase</keyword>
<reference evidence="12 13" key="1">
    <citation type="submission" date="2020-03" db="EMBL/GenBank/DDBJ databases">
        <title>Sequencing the genomes of 1000 actinobacteria strains.</title>
        <authorList>
            <person name="Klenk H.-P."/>
        </authorList>
    </citation>
    <scope>NUCLEOTIDE SEQUENCE [LARGE SCALE GENOMIC DNA]</scope>
    <source>
        <strain evidence="12 13">DSM 45668</strain>
    </source>
</reference>
<proteinExistence type="inferred from homology"/>
<keyword evidence="3 9" id="KW-0444">Lipid biosynthesis</keyword>
<evidence type="ECO:0000256" key="2">
    <source>
        <dbReference type="ARBA" id="ARBA00022490"/>
    </source>
</evidence>
<comment type="catalytic activity">
    <reaction evidence="9">
        <text>malonyl-[ACP] + acetyl-CoA + H(+) = 3-oxobutanoyl-[ACP] + CO2 + CoA</text>
        <dbReference type="Rhea" id="RHEA:12080"/>
        <dbReference type="Rhea" id="RHEA-COMP:9623"/>
        <dbReference type="Rhea" id="RHEA-COMP:9625"/>
        <dbReference type="ChEBI" id="CHEBI:15378"/>
        <dbReference type="ChEBI" id="CHEBI:16526"/>
        <dbReference type="ChEBI" id="CHEBI:57287"/>
        <dbReference type="ChEBI" id="CHEBI:57288"/>
        <dbReference type="ChEBI" id="CHEBI:78449"/>
        <dbReference type="ChEBI" id="CHEBI:78450"/>
        <dbReference type="EC" id="2.3.1.180"/>
    </reaction>
</comment>
<dbReference type="EMBL" id="JAANOU010000001">
    <property type="protein sequence ID" value="NIH83033.1"/>
    <property type="molecule type" value="Genomic_DNA"/>
</dbReference>
<dbReference type="Gene3D" id="3.40.47.10">
    <property type="match status" value="1"/>
</dbReference>
<feature type="active site" evidence="9">
    <location>
        <position position="114"/>
    </location>
</feature>
<feature type="active site" evidence="9">
    <location>
        <position position="283"/>
    </location>
</feature>
<evidence type="ECO:0000256" key="1">
    <source>
        <dbReference type="ARBA" id="ARBA00008642"/>
    </source>
</evidence>
<evidence type="ECO:0000256" key="9">
    <source>
        <dbReference type="HAMAP-Rule" id="MF_01815"/>
    </source>
</evidence>
<keyword evidence="5 9" id="KW-0276">Fatty acid metabolism</keyword>
<feature type="active site" evidence="9">
    <location>
        <position position="253"/>
    </location>
</feature>
<keyword evidence="2 9" id="KW-0963">Cytoplasm</keyword>
<dbReference type="PANTHER" id="PTHR34069:SF2">
    <property type="entry name" value="BETA-KETOACYL-[ACYL-CARRIER-PROTEIN] SYNTHASE III"/>
    <property type="match status" value="1"/>
</dbReference>
<dbReference type="InterPro" id="IPR016039">
    <property type="entry name" value="Thiolase-like"/>
</dbReference>
<accession>A0ABX0T1C5</accession>
<evidence type="ECO:0000256" key="7">
    <source>
        <dbReference type="ARBA" id="ARBA00023160"/>
    </source>
</evidence>
<dbReference type="Pfam" id="PF08541">
    <property type="entry name" value="ACP_syn_III_C"/>
    <property type="match status" value="1"/>
</dbReference>
<evidence type="ECO:0000256" key="4">
    <source>
        <dbReference type="ARBA" id="ARBA00022679"/>
    </source>
</evidence>
<comment type="function">
    <text evidence="9">Catalyzes the condensation reaction of fatty acid synthesis by the addition to an acyl acceptor of two carbons from malonyl-ACP. Catalyzes the first condensation reaction which initiates fatty acid synthesis and may therefore play a role in governing the total rate of fatty acid production. Possesses both acetoacetyl-ACP synthase and acetyl transacylase activities. Its substrate specificity determines the biosynthesis of branched-chain and/or straight-chain of fatty acids.</text>
</comment>
<dbReference type="NCBIfam" id="TIGR00747">
    <property type="entry name" value="fabH"/>
    <property type="match status" value="1"/>
</dbReference>
<keyword evidence="6 9" id="KW-0443">Lipid metabolism</keyword>
<feature type="region of interest" description="ACP-binding" evidence="9">
    <location>
        <begin position="254"/>
        <end position="258"/>
    </location>
</feature>
<evidence type="ECO:0000259" key="11">
    <source>
        <dbReference type="Pfam" id="PF08545"/>
    </source>
</evidence>
<comment type="subcellular location">
    <subcellularLocation>
        <location evidence="9">Cytoplasm</location>
    </subcellularLocation>
</comment>
<gene>
    <name evidence="9" type="primary">fabH</name>
    <name evidence="12" type="ORF">FHX46_005563</name>
</gene>
<dbReference type="InterPro" id="IPR013747">
    <property type="entry name" value="ACP_syn_III_C"/>
</dbReference>
<comment type="domain">
    <text evidence="9">The last Arg residue of the ACP-binding site is essential for the weak association between ACP/AcpP and FabH.</text>
</comment>
<keyword evidence="9" id="KW-0511">Multifunctional enzyme</keyword>
<dbReference type="Proteomes" id="UP000754495">
    <property type="component" value="Unassembled WGS sequence"/>
</dbReference>
<dbReference type="PANTHER" id="PTHR34069">
    <property type="entry name" value="3-OXOACYL-[ACYL-CARRIER-PROTEIN] SYNTHASE 3"/>
    <property type="match status" value="1"/>
</dbReference>
<name>A0ABX0T1C5_9PSEU</name>
<evidence type="ECO:0000313" key="13">
    <source>
        <dbReference type="Proteomes" id="UP000754495"/>
    </source>
</evidence>
<dbReference type="GO" id="GO:0033818">
    <property type="term" value="F:beta-ketoacyl-acyl-carrier-protein synthase III activity"/>
    <property type="evidence" value="ECO:0007669"/>
    <property type="project" value="UniProtKB-EC"/>
</dbReference>
<keyword evidence="7 9" id="KW-0275">Fatty acid biosynthesis</keyword>
<dbReference type="InterPro" id="IPR013751">
    <property type="entry name" value="ACP_syn_III_N"/>
</dbReference>